<comment type="caution">
    <text evidence="2">The sequence shown here is derived from an EMBL/GenBank/DDBJ whole genome shotgun (WGS) entry which is preliminary data.</text>
</comment>
<protein>
    <submittedName>
        <fullName evidence="2">Uncharacterized protein</fullName>
    </submittedName>
</protein>
<dbReference type="Proteomes" id="UP001295684">
    <property type="component" value="Unassembled WGS sequence"/>
</dbReference>
<proteinExistence type="predicted"/>
<evidence type="ECO:0000256" key="1">
    <source>
        <dbReference type="SAM" id="Coils"/>
    </source>
</evidence>
<gene>
    <name evidence="2" type="ORF">ECRASSUSDP1_LOCUS18012</name>
</gene>
<evidence type="ECO:0000313" key="3">
    <source>
        <dbReference type="Proteomes" id="UP001295684"/>
    </source>
</evidence>
<dbReference type="AlphaFoldDB" id="A0AAD2D1N0"/>
<sequence>MSGIPTAPLSDYRTLPEEHYGESLAFPVDEVAWNPYPHYGHHGYWGGYPDYNSYYYHMHRIDRQNKLDQYDEMLRNKSTTELQKIQDLREQISDMQKEAKVKQLEAEGELKSYQTMNKQLMNQMNMLRENEFLRERIAQREYDKIDKVTEKIQDKADSLARFKDHVHSHCSLPPYVPSPVYMTPRVETTKIIEKDSCCHSPCRKKCACEEECSCGDESYIYLLPPIHSSRKHIGSRNLRRSVKTKSVKPDILFEHL</sequence>
<evidence type="ECO:0000313" key="2">
    <source>
        <dbReference type="EMBL" id="CAI2376642.1"/>
    </source>
</evidence>
<organism evidence="2 3">
    <name type="scientific">Euplotes crassus</name>
    <dbReference type="NCBI Taxonomy" id="5936"/>
    <lineage>
        <taxon>Eukaryota</taxon>
        <taxon>Sar</taxon>
        <taxon>Alveolata</taxon>
        <taxon>Ciliophora</taxon>
        <taxon>Intramacronucleata</taxon>
        <taxon>Spirotrichea</taxon>
        <taxon>Hypotrichia</taxon>
        <taxon>Euplotida</taxon>
        <taxon>Euplotidae</taxon>
        <taxon>Moneuplotes</taxon>
    </lineage>
</organism>
<reference evidence="2" key="1">
    <citation type="submission" date="2023-07" db="EMBL/GenBank/DDBJ databases">
        <authorList>
            <consortium name="AG Swart"/>
            <person name="Singh M."/>
            <person name="Singh A."/>
            <person name="Seah K."/>
            <person name="Emmerich C."/>
        </authorList>
    </citation>
    <scope>NUCLEOTIDE SEQUENCE</scope>
    <source>
        <strain evidence="2">DP1</strain>
    </source>
</reference>
<dbReference type="EMBL" id="CAMPGE010018204">
    <property type="protein sequence ID" value="CAI2376642.1"/>
    <property type="molecule type" value="Genomic_DNA"/>
</dbReference>
<keyword evidence="1" id="KW-0175">Coiled coil</keyword>
<name>A0AAD2D1N0_EUPCR</name>
<accession>A0AAD2D1N0</accession>
<feature type="coiled-coil region" evidence="1">
    <location>
        <begin position="78"/>
        <end position="130"/>
    </location>
</feature>
<keyword evidence="3" id="KW-1185">Reference proteome</keyword>